<comment type="caution">
    <text evidence="1">The sequence shown here is derived from an EMBL/GenBank/DDBJ whole genome shotgun (WGS) entry which is preliminary data.</text>
</comment>
<sequence length="150" mass="17300">MEVEIPDELIERAKKVVEHGVRKGYYHDVPADAGIERIFERIVAEDEKRVGWRGFCVPAYCLRFLDVQEHDEVEWRNKEEGVVELRKAVEKEDSNMGIHPDDWRKMDEKDIISSIDVGLTVLHEKDAVKGCSGQLIALIEEIAKMLAREL</sequence>
<reference evidence="1" key="1">
    <citation type="journal article" date="2014" name="Front. Microbiol.">
        <title>High frequency of phylogenetically diverse reductive dehalogenase-homologous genes in deep subseafloor sedimentary metagenomes.</title>
        <authorList>
            <person name="Kawai M."/>
            <person name="Futagami T."/>
            <person name="Toyoda A."/>
            <person name="Takaki Y."/>
            <person name="Nishi S."/>
            <person name="Hori S."/>
            <person name="Arai W."/>
            <person name="Tsubouchi T."/>
            <person name="Morono Y."/>
            <person name="Uchiyama I."/>
            <person name="Ito T."/>
            <person name="Fujiyama A."/>
            <person name="Inagaki F."/>
            <person name="Takami H."/>
        </authorList>
    </citation>
    <scope>NUCLEOTIDE SEQUENCE</scope>
    <source>
        <strain evidence="1">Expedition CK06-06</strain>
    </source>
</reference>
<organism evidence="1">
    <name type="scientific">marine sediment metagenome</name>
    <dbReference type="NCBI Taxonomy" id="412755"/>
    <lineage>
        <taxon>unclassified sequences</taxon>
        <taxon>metagenomes</taxon>
        <taxon>ecological metagenomes</taxon>
    </lineage>
</organism>
<protein>
    <submittedName>
        <fullName evidence="1">Uncharacterized protein</fullName>
    </submittedName>
</protein>
<name>X1MBG6_9ZZZZ</name>
<proteinExistence type="predicted"/>
<evidence type="ECO:0000313" key="1">
    <source>
        <dbReference type="EMBL" id="GAI03709.1"/>
    </source>
</evidence>
<accession>X1MBG6</accession>
<dbReference type="AlphaFoldDB" id="X1MBG6"/>
<dbReference type="EMBL" id="BARV01009745">
    <property type="protein sequence ID" value="GAI03709.1"/>
    <property type="molecule type" value="Genomic_DNA"/>
</dbReference>
<gene>
    <name evidence="1" type="ORF">S06H3_19110</name>
</gene>